<evidence type="ECO:0000313" key="3">
    <source>
        <dbReference type="Proteomes" id="UP001151699"/>
    </source>
</evidence>
<evidence type="ECO:0000313" key="2">
    <source>
        <dbReference type="EMBL" id="KAJ6635741.1"/>
    </source>
</evidence>
<reference evidence="2" key="1">
    <citation type="submission" date="2022-07" db="EMBL/GenBank/DDBJ databases">
        <authorList>
            <person name="Trinca V."/>
            <person name="Uliana J.V.C."/>
            <person name="Torres T.T."/>
            <person name="Ward R.J."/>
            <person name="Monesi N."/>
        </authorList>
    </citation>
    <scope>NUCLEOTIDE SEQUENCE</scope>
    <source>
        <strain evidence="2">HSMRA1968</strain>
        <tissue evidence="2">Whole embryos</tissue>
    </source>
</reference>
<dbReference type="EMBL" id="WJQU01000004">
    <property type="protein sequence ID" value="KAJ6635741.1"/>
    <property type="molecule type" value="Genomic_DNA"/>
</dbReference>
<dbReference type="OrthoDB" id="8053018at2759"/>
<proteinExistence type="predicted"/>
<evidence type="ECO:0008006" key="4">
    <source>
        <dbReference type="Google" id="ProtNLM"/>
    </source>
</evidence>
<name>A0A9Q0RX64_9DIPT</name>
<accession>A0A9Q0RX64</accession>
<feature type="compositionally biased region" description="Polar residues" evidence="1">
    <location>
        <begin position="13"/>
        <end position="32"/>
    </location>
</feature>
<sequence length="236" mass="26559">MQRESDHFEDDISLSSGEYSQGGVSKDNVQSNQQQYNRMISFMKDQNDTMSMNKGLWFQLAVELNELGPPRLSTAEWRRHWFDYKAEKNKNESLVIQVPPTDKPIVSPPLTPQVKVPDSPASEPSRPPNTEKQVGTPPTPQVKVPDSTASEPSRPPNTEKQVGVQPTPPVKVPDSSASQPSRPPNTEKQVGVAENFETEILRRLDDLDLIMHQQLKVHEELLLNVKLLTTKFISTK</sequence>
<comment type="caution">
    <text evidence="2">The sequence shown here is derived from an EMBL/GenBank/DDBJ whole genome shotgun (WGS) entry which is preliminary data.</text>
</comment>
<organism evidence="2 3">
    <name type="scientific">Pseudolycoriella hygida</name>
    <dbReference type="NCBI Taxonomy" id="35572"/>
    <lineage>
        <taxon>Eukaryota</taxon>
        <taxon>Metazoa</taxon>
        <taxon>Ecdysozoa</taxon>
        <taxon>Arthropoda</taxon>
        <taxon>Hexapoda</taxon>
        <taxon>Insecta</taxon>
        <taxon>Pterygota</taxon>
        <taxon>Neoptera</taxon>
        <taxon>Endopterygota</taxon>
        <taxon>Diptera</taxon>
        <taxon>Nematocera</taxon>
        <taxon>Sciaroidea</taxon>
        <taxon>Sciaridae</taxon>
        <taxon>Pseudolycoriella</taxon>
    </lineage>
</organism>
<dbReference type="AlphaFoldDB" id="A0A9Q0RX64"/>
<protein>
    <recommendedName>
        <fullName evidence="4">Regulatory protein zeste</fullName>
    </recommendedName>
</protein>
<feature type="region of interest" description="Disordered" evidence="1">
    <location>
        <begin position="99"/>
        <end position="190"/>
    </location>
</feature>
<feature type="region of interest" description="Disordered" evidence="1">
    <location>
        <begin position="1"/>
        <end position="32"/>
    </location>
</feature>
<feature type="compositionally biased region" description="Polar residues" evidence="1">
    <location>
        <begin position="147"/>
        <end position="160"/>
    </location>
</feature>
<gene>
    <name evidence="2" type="ORF">Bhyg_14327</name>
</gene>
<dbReference type="Proteomes" id="UP001151699">
    <property type="component" value="Chromosome C"/>
</dbReference>
<evidence type="ECO:0000256" key="1">
    <source>
        <dbReference type="SAM" id="MobiDB-lite"/>
    </source>
</evidence>
<feature type="compositionally biased region" description="Polar residues" evidence="1">
    <location>
        <begin position="175"/>
        <end position="188"/>
    </location>
</feature>
<keyword evidence="3" id="KW-1185">Reference proteome</keyword>